<gene>
    <name evidence="1" type="ORF">LEP1GSC194_0609</name>
</gene>
<organism evidence="1 2">
    <name type="scientific">Leptospira alstonii serovar Sichuan str. 79601</name>
    <dbReference type="NCBI Taxonomy" id="1218565"/>
    <lineage>
        <taxon>Bacteria</taxon>
        <taxon>Pseudomonadati</taxon>
        <taxon>Spirochaetota</taxon>
        <taxon>Spirochaetia</taxon>
        <taxon>Leptospirales</taxon>
        <taxon>Leptospiraceae</taxon>
        <taxon>Leptospira</taxon>
    </lineage>
</organism>
<dbReference type="OrthoDB" id="336850at2"/>
<proteinExistence type="predicted"/>
<reference evidence="1 2" key="1">
    <citation type="submission" date="2013-01" db="EMBL/GenBank/DDBJ databases">
        <authorList>
            <person name="Harkins D.M."/>
            <person name="Durkin A.S."/>
            <person name="Brinkac L.M."/>
            <person name="Haft D.H."/>
            <person name="Selengut J.D."/>
            <person name="Sanka R."/>
            <person name="DePew J."/>
            <person name="Purushe J."/>
            <person name="Galloway R.L."/>
            <person name="Vinetz J.M."/>
            <person name="Sutton G.G."/>
            <person name="Nierman W.C."/>
            <person name="Fouts D.E."/>
        </authorList>
    </citation>
    <scope>NUCLEOTIDE SEQUENCE [LARGE SCALE GENOMIC DNA]</scope>
    <source>
        <strain evidence="1 2">79601</strain>
    </source>
</reference>
<name>M6D0Y4_9LEPT</name>
<protein>
    <submittedName>
        <fullName evidence="1">Uncharacterized protein</fullName>
    </submittedName>
</protein>
<evidence type="ECO:0000313" key="1">
    <source>
        <dbReference type="EMBL" id="EMJ97807.1"/>
    </source>
</evidence>
<comment type="caution">
    <text evidence="1">The sequence shown here is derived from an EMBL/GenBank/DDBJ whole genome shotgun (WGS) entry which is preliminary data.</text>
</comment>
<accession>M6D0Y4</accession>
<sequence>MAYKMDGAKFPTLEELIDAFYPLYADRMSKVDFEKYVQENAKEE</sequence>
<dbReference type="EMBL" id="ANIK01000005">
    <property type="protein sequence ID" value="EMJ97807.1"/>
    <property type="molecule type" value="Genomic_DNA"/>
</dbReference>
<evidence type="ECO:0000313" key="2">
    <source>
        <dbReference type="Proteomes" id="UP000011988"/>
    </source>
</evidence>
<dbReference type="AlphaFoldDB" id="M6D0Y4"/>
<dbReference type="RefSeq" id="WP_020772011.1">
    <property type="nucleotide sequence ID" value="NZ_ANIK01000005.1"/>
</dbReference>
<dbReference type="PATRIC" id="fig|1218565.3.peg.416"/>
<dbReference type="Proteomes" id="UP000011988">
    <property type="component" value="Unassembled WGS sequence"/>
</dbReference>